<dbReference type="EMBL" id="CP058689">
    <property type="protein sequence ID" value="QLH13547.1"/>
    <property type="molecule type" value="Genomic_DNA"/>
</dbReference>
<organism evidence="1 2">
    <name type="scientific">Paracoccus pantotrophus</name>
    <name type="common">Thiosphaera pantotropha</name>
    <dbReference type="NCBI Taxonomy" id="82367"/>
    <lineage>
        <taxon>Bacteria</taxon>
        <taxon>Pseudomonadati</taxon>
        <taxon>Pseudomonadota</taxon>
        <taxon>Alphaproteobacteria</taxon>
        <taxon>Rhodobacterales</taxon>
        <taxon>Paracoccaceae</taxon>
        <taxon>Paracoccus</taxon>
    </lineage>
</organism>
<dbReference type="Proteomes" id="UP000509322">
    <property type="component" value="Chromosome 1"/>
</dbReference>
<accession>A0A1K1XHW0</accession>
<protein>
    <submittedName>
        <fullName evidence="1">Uncharacterized protein</fullName>
    </submittedName>
</protein>
<gene>
    <name evidence="1" type="ORF">HYQ43_04510</name>
</gene>
<evidence type="ECO:0000313" key="2">
    <source>
        <dbReference type="Proteomes" id="UP000509322"/>
    </source>
</evidence>
<name>A0A1K1XHW0_PARPN</name>
<evidence type="ECO:0000313" key="1">
    <source>
        <dbReference type="EMBL" id="QLH13547.1"/>
    </source>
</evidence>
<proteinExistence type="predicted"/>
<dbReference type="AlphaFoldDB" id="A0A1K1XHW0"/>
<reference evidence="1 2" key="1">
    <citation type="submission" date="2020-07" db="EMBL/GenBank/DDBJ databases">
        <title>The complete genome of Paracoccus pantotrophus ACCC 10489.</title>
        <authorList>
            <person name="Si Y."/>
        </authorList>
    </citation>
    <scope>NUCLEOTIDE SEQUENCE [LARGE SCALE GENOMIC DNA]</scope>
    <source>
        <strain evidence="2">ACCC 10489</strain>
    </source>
</reference>
<dbReference type="RefSeq" id="WP_072461522.1">
    <property type="nucleotide sequence ID" value="NZ_CP058689.1"/>
</dbReference>
<sequence length="61" mass="7083">MIPASRLVEEANPACAQCHGKERFETPQLAWAVWQKMPRRSIRQVYRCEQCGGWHIGEVRS</sequence>